<evidence type="ECO:0000313" key="1">
    <source>
        <dbReference type="EMBL" id="KAA3499380.1"/>
    </source>
</evidence>
<organism evidence="1 2">
    <name type="scientific">Rhizobium rhizogenes</name>
    <name type="common">Agrobacterium rhizogenes</name>
    <dbReference type="NCBI Taxonomy" id="359"/>
    <lineage>
        <taxon>Bacteria</taxon>
        <taxon>Pseudomonadati</taxon>
        <taxon>Pseudomonadota</taxon>
        <taxon>Alphaproteobacteria</taxon>
        <taxon>Hyphomicrobiales</taxon>
        <taxon>Rhizobiaceae</taxon>
        <taxon>Rhizobium/Agrobacterium group</taxon>
        <taxon>Rhizobium</taxon>
    </lineage>
</organism>
<gene>
    <name evidence="1" type="ORF">DXM27_19750</name>
</gene>
<comment type="caution">
    <text evidence="1">The sequence shown here is derived from an EMBL/GenBank/DDBJ whole genome shotgun (WGS) entry which is preliminary data.</text>
</comment>
<dbReference type="Proteomes" id="UP000473658">
    <property type="component" value="Unassembled WGS sequence"/>
</dbReference>
<sequence>MNISVFTWNLQNFSESKARELSRDVADHIVAVLEDGDNKDRKFLGTLLEINAPPRTRARGLNSIDVIVDLIKQAFDPHRAKYSPTVVAFDCGGLAYTREWIIIIYQGIEVLDVKKLGFPANLRPYIDKANQEAIQAAHDARKLLRKAYITNPYATAVPVIEQTSLNKKRSASAVEGSDDIDSDEDGGIIGKKKLHSDTNPVYSVKGQDYHLRLDSVKRWGAKVANQETGWYRDGCVITAAVKMPRSYANITITSAHLPGPNFTSMDKNIVPVFVDTSVIHGADIMIGDLNHWGSIKRRFYKDLSAGLEKGTTLLQTLPTALSNFKADRAILRKGGRWKDAVTRVDAADPLLNRSFERISDHAMLTVVLER</sequence>
<dbReference type="AlphaFoldDB" id="A0AA88JNA5"/>
<proteinExistence type="predicted"/>
<dbReference type="RefSeq" id="WP_149900707.1">
    <property type="nucleotide sequence ID" value="NZ_QRFF01000006.1"/>
</dbReference>
<evidence type="ECO:0000313" key="2">
    <source>
        <dbReference type="Proteomes" id="UP000473658"/>
    </source>
</evidence>
<name>A0AA88JNA5_RHIRH</name>
<protein>
    <recommendedName>
        <fullName evidence="3">Endonuclease/exonuclease/phosphatase family protein</fullName>
    </recommendedName>
</protein>
<reference evidence="1 2" key="1">
    <citation type="submission" date="2018-08" db="EMBL/GenBank/DDBJ databases">
        <title>Crown Gall in kiwifruit.</title>
        <authorList>
            <person name="Visnovsky S.B."/>
            <person name="Pitman A.R."/>
        </authorList>
    </citation>
    <scope>NUCLEOTIDE SEQUENCE [LARGE SCALE GENOMIC DNA]</scope>
    <source>
        <strain evidence="1 2">SBV_302_78_2</strain>
    </source>
</reference>
<dbReference type="EMBL" id="QRFF01000006">
    <property type="protein sequence ID" value="KAA3499380.1"/>
    <property type="molecule type" value="Genomic_DNA"/>
</dbReference>
<accession>A0AA88JNA5</accession>
<evidence type="ECO:0008006" key="3">
    <source>
        <dbReference type="Google" id="ProtNLM"/>
    </source>
</evidence>